<dbReference type="Proteomes" id="UP000000600">
    <property type="component" value="Unassembled WGS sequence"/>
</dbReference>
<name>A0C672_PARTE</name>
<dbReference type="AlphaFoldDB" id="A0C672"/>
<keyword evidence="2" id="KW-1185">Reference proteome</keyword>
<dbReference type="OMA" id="TICYSPL"/>
<dbReference type="GeneID" id="5019471"/>
<dbReference type="RefSeq" id="XP_001433686.1">
    <property type="nucleotide sequence ID" value="XM_001433649.1"/>
</dbReference>
<protein>
    <recommendedName>
        <fullName evidence="3">Transmembrane protein</fullName>
    </recommendedName>
</protein>
<dbReference type="KEGG" id="ptm:GSPATT00035418001"/>
<evidence type="ECO:0000313" key="2">
    <source>
        <dbReference type="Proteomes" id="UP000000600"/>
    </source>
</evidence>
<organism evidence="1 2">
    <name type="scientific">Paramecium tetraurelia</name>
    <dbReference type="NCBI Taxonomy" id="5888"/>
    <lineage>
        <taxon>Eukaryota</taxon>
        <taxon>Sar</taxon>
        <taxon>Alveolata</taxon>
        <taxon>Ciliophora</taxon>
        <taxon>Intramacronucleata</taxon>
        <taxon>Oligohymenophorea</taxon>
        <taxon>Peniculida</taxon>
        <taxon>Parameciidae</taxon>
        <taxon>Paramecium</taxon>
    </lineage>
</organism>
<evidence type="ECO:0008006" key="3">
    <source>
        <dbReference type="Google" id="ProtNLM"/>
    </source>
</evidence>
<evidence type="ECO:0000313" key="1">
    <source>
        <dbReference type="EMBL" id="CAK66289.1"/>
    </source>
</evidence>
<gene>
    <name evidence="1" type="ORF">GSPATT00035418001</name>
</gene>
<dbReference type="EMBL" id="CT868043">
    <property type="protein sequence ID" value="CAK66289.1"/>
    <property type="molecule type" value="Genomic_DNA"/>
</dbReference>
<reference evidence="1 2" key="1">
    <citation type="journal article" date="2006" name="Nature">
        <title>Global trends of whole-genome duplications revealed by the ciliate Paramecium tetraurelia.</title>
        <authorList>
            <consortium name="Genoscope"/>
            <person name="Aury J.-M."/>
            <person name="Jaillon O."/>
            <person name="Duret L."/>
            <person name="Noel B."/>
            <person name="Jubin C."/>
            <person name="Porcel B.M."/>
            <person name="Segurens B."/>
            <person name="Daubin V."/>
            <person name="Anthouard V."/>
            <person name="Aiach N."/>
            <person name="Arnaiz O."/>
            <person name="Billaut A."/>
            <person name="Beisson J."/>
            <person name="Blanc I."/>
            <person name="Bouhouche K."/>
            <person name="Camara F."/>
            <person name="Duharcourt S."/>
            <person name="Guigo R."/>
            <person name="Gogendeau D."/>
            <person name="Katinka M."/>
            <person name="Keller A.-M."/>
            <person name="Kissmehl R."/>
            <person name="Klotz C."/>
            <person name="Koll F."/>
            <person name="Le Moue A."/>
            <person name="Lepere C."/>
            <person name="Malinsky S."/>
            <person name="Nowacki M."/>
            <person name="Nowak J.K."/>
            <person name="Plattner H."/>
            <person name="Poulain J."/>
            <person name="Ruiz F."/>
            <person name="Serrano V."/>
            <person name="Zagulski M."/>
            <person name="Dessen P."/>
            <person name="Betermier M."/>
            <person name="Weissenbach J."/>
            <person name="Scarpelli C."/>
            <person name="Schachter V."/>
            <person name="Sperling L."/>
            <person name="Meyer E."/>
            <person name="Cohen J."/>
            <person name="Wincker P."/>
        </authorList>
    </citation>
    <scope>NUCLEOTIDE SEQUENCE [LARGE SCALE GENOMIC DNA]</scope>
    <source>
        <strain evidence="1 2">Stock d4-2</strain>
    </source>
</reference>
<dbReference type="HOGENOM" id="CLU_991946_0_0_1"/>
<dbReference type="OrthoDB" id="10435213at2759"/>
<dbReference type="InParanoid" id="A0C672"/>
<accession>A0C672</accession>
<sequence>MIIILNYLKAMKQFKTQMVRQYFFQSKSQNNIKKNFKHLNMIKVFLEYWISFMKDSQNQIQMKFQDPFNRQGSYQISNDPSNILKSSHILPNRIQQKHLNLLELQVQHIYKQQYLRQNKLSKRLDQIHDMTHIKDYKKIHILKSFLFLFYFHLQKVQIQQILKNSFVELIILWQLFLKIQMNILQHHSYNFYSVTYFNRVGILDDPQFQIKLTETVDDEESEIGKSQYISKMTQTYQTEIGMDFKIKSFELSSTICYSPLVLQVAVSTPLIIHPSQFSVRV</sequence>
<proteinExistence type="predicted"/>